<dbReference type="RefSeq" id="WP_315880625.1">
    <property type="nucleotide sequence ID" value="NZ_JAWCTQ010000044.1"/>
</dbReference>
<dbReference type="Proteomes" id="UP001250181">
    <property type="component" value="Unassembled WGS sequence"/>
</dbReference>
<proteinExistence type="predicted"/>
<dbReference type="EMBL" id="JAWCTQ010000044">
    <property type="protein sequence ID" value="MDT9685581.1"/>
    <property type="molecule type" value="Genomic_DNA"/>
</dbReference>
<keyword evidence="2" id="KW-1185">Reference proteome</keyword>
<protein>
    <submittedName>
        <fullName evidence="1">Uncharacterized protein</fullName>
    </submittedName>
</protein>
<gene>
    <name evidence="1" type="ORF">RND61_26470</name>
</gene>
<evidence type="ECO:0000313" key="1">
    <source>
        <dbReference type="EMBL" id="MDT9685581.1"/>
    </source>
</evidence>
<organism evidence="1 2">
    <name type="scientific">Streptomyces tamarix</name>
    <dbReference type="NCBI Taxonomy" id="3078565"/>
    <lineage>
        <taxon>Bacteria</taxon>
        <taxon>Bacillati</taxon>
        <taxon>Actinomycetota</taxon>
        <taxon>Actinomycetes</taxon>
        <taxon>Kitasatosporales</taxon>
        <taxon>Streptomycetaceae</taxon>
        <taxon>Streptomyces</taxon>
    </lineage>
</organism>
<name>A0ABU3QS82_9ACTN</name>
<evidence type="ECO:0000313" key="2">
    <source>
        <dbReference type="Proteomes" id="UP001250181"/>
    </source>
</evidence>
<sequence length="48" mass="5108">MFDLALGAAVVALAATHLYRPKSRKVRIAKDAVTVSTVVAVLAVWSQL</sequence>
<accession>A0ABU3QS82</accession>
<comment type="caution">
    <text evidence="1">The sequence shown here is derived from an EMBL/GenBank/DDBJ whole genome shotgun (WGS) entry which is preliminary data.</text>
</comment>
<reference evidence="1 2" key="1">
    <citation type="submission" date="2023-09" db="EMBL/GenBank/DDBJ databases">
        <title>Streptomyces sp. nov.: A antagonism against Alternaria gaisen Producing Streptochlin, Isolated from Tamarix root soil.</title>
        <authorList>
            <person name="Chen Y."/>
        </authorList>
    </citation>
    <scope>NUCLEOTIDE SEQUENCE [LARGE SCALE GENOMIC DNA]</scope>
    <source>
        <strain evidence="1 2">TRM76323</strain>
    </source>
</reference>